<proteinExistence type="predicted"/>
<accession>A0A4Y7J0J7</accession>
<dbReference type="Proteomes" id="UP000316621">
    <property type="component" value="Chromosome 3"/>
</dbReference>
<name>A0A4Y7J0J7_PAPSO</name>
<dbReference type="EMBL" id="CM010717">
    <property type="protein sequence ID" value="RZC53278.1"/>
    <property type="molecule type" value="Genomic_DNA"/>
</dbReference>
<dbReference type="AlphaFoldDB" id="A0A4Y7J0J7"/>
<gene>
    <name evidence="1" type="ORF">C5167_012131</name>
</gene>
<evidence type="ECO:0000313" key="2">
    <source>
        <dbReference type="Proteomes" id="UP000316621"/>
    </source>
</evidence>
<protein>
    <submittedName>
        <fullName evidence="1">Uncharacterized protein</fullName>
    </submittedName>
</protein>
<dbReference type="Gramene" id="RZC53278">
    <property type="protein sequence ID" value="RZC53278"/>
    <property type="gene ID" value="C5167_012131"/>
</dbReference>
<reference evidence="1 2" key="1">
    <citation type="journal article" date="2018" name="Science">
        <title>The opium poppy genome and morphinan production.</title>
        <authorList>
            <person name="Guo L."/>
            <person name="Winzer T."/>
            <person name="Yang X."/>
            <person name="Li Y."/>
            <person name="Ning Z."/>
            <person name="He Z."/>
            <person name="Teodor R."/>
            <person name="Lu Y."/>
            <person name="Bowser T.A."/>
            <person name="Graham I.A."/>
            <person name="Ye K."/>
        </authorList>
    </citation>
    <scope>NUCLEOTIDE SEQUENCE [LARGE SCALE GENOMIC DNA]</scope>
    <source>
        <strain evidence="2">cv. HN1</strain>
        <tissue evidence="1">Leaves</tissue>
    </source>
</reference>
<sequence length="115" mass="12675">MLKESGCLVAKGFFRSPQNLDSCITLPELFFFHQAQPAVSCTGDSGSVSYLEQVVSPIYETMVKTTKSSFVEHQPFEVFTDLFLVLAFQAQMSADSGYPAYLAARVAPFTSMLVK</sequence>
<organism evidence="1 2">
    <name type="scientific">Papaver somniferum</name>
    <name type="common">Opium poppy</name>
    <dbReference type="NCBI Taxonomy" id="3469"/>
    <lineage>
        <taxon>Eukaryota</taxon>
        <taxon>Viridiplantae</taxon>
        <taxon>Streptophyta</taxon>
        <taxon>Embryophyta</taxon>
        <taxon>Tracheophyta</taxon>
        <taxon>Spermatophyta</taxon>
        <taxon>Magnoliopsida</taxon>
        <taxon>Ranunculales</taxon>
        <taxon>Papaveraceae</taxon>
        <taxon>Papaveroideae</taxon>
        <taxon>Papaver</taxon>
    </lineage>
</organism>
<keyword evidence="2" id="KW-1185">Reference proteome</keyword>
<evidence type="ECO:0000313" key="1">
    <source>
        <dbReference type="EMBL" id="RZC53278.1"/>
    </source>
</evidence>